<dbReference type="PANTHER" id="PTHR32309">
    <property type="entry name" value="TYROSINE-PROTEIN KINASE"/>
    <property type="match status" value="1"/>
</dbReference>
<evidence type="ECO:0000256" key="3">
    <source>
        <dbReference type="ARBA" id="ARBA00022475"/>
    </source>
</evidence>
<dbReference type="InterPro" id="IPR027417">
    <property type="entry name" value="P-loop_NTPase"/>
</dbReference>
<dbReference type="InterPro" id="IPR005702">
    <property type="entry name" value="Wzc-like_C"/>
</dbReference>
<evidence type="ECO:0000256" key="8">
    <source>
        <dbReference type="ARBA" id="ARBA00023136"/>
    </source>
</evidence>
<dbReference type="GO" id="GO:0005886">
    <property type="term" value="C:plasma membrane"/>
    <property type="evidence" value="ECO:0007669"/>
    <property type="project" value="UniProtKB-SubCell"/>
</dbReference>
<dbReference type="EMBL" id="AP018248">
    <property type="protein sequence ID" value="BAY97587.1"/>
    <property type="molecule type" value="Genomic_DNA"/>
</dbReference>
<keyword evidence="3" id="KW-1003">Cell membrane</keyword>
<dbReference type="Pfam" id="PF10609">
    <property type="entry name" value="ParA"/>
    <property type="match status" value="1"/>
</dbReference>
<keyword evidence="7 10" id="KW-1133">Transmembrane helix</keyword>
<evidence type="ECO:0000256" key="9">
    <source>
        <dbReference type="SAM" id="Coils"/>
    </source>
</evidence>
<dbReference type="PANTHER" id="PTHR32309:SF13">
    <property type="entry name" value="FERRIC ENTEROBACTIN TRANSPORT PROTEIN FEPE"/>
    <property type="match status" value="1"/>
</dbReference>
<dbReference type="InterPro" id="IPR050445">
    <property type="entry name" value="Bact_polysacc_biosynth/exp"/>
</dbReference>
<evidence type="ECO:0000256" key="7">
    <source>
        <dbReference type="ARBA" id="ARBA00022989"/>
    </source>
</evidence>
<sequence>MMENHPYQFSDYDRNKNGVSPSYLPQHFPEIEDAESNWSFSEFCALLKRRAIIIFGVSSFVMFASVIYLKLNQKPPEYESSFQILVEPVNDDSKAVDVVKETNSNTTSALDYESQIQVLKSPEIIGGIIRNLQSDYPEINYDNLIEHLQINRLAETKIIEVKYRSYDPEKTKFVLDKISQEYVEYSQERRQTKLRQGIQFVEKQLPFLQSRVDNVQRELQAFRLNYKFNDPEGEAKQIDDQIAKLSEQRQNVDIQLGQARSNLDIFKGKDGATSALNNAVLYQQLLAQIRQLDAQIVQESTRLQSENPTIKALQDKRESLLPLLRNEAQRYMDVKVSEIATQVQTLEVQGQEIDKTIQKLEQKRKTLPALARQYNTLQRKLQITTESLNRFLSTRENLQLRISQTELGWQLLKMPIKPELPANGFDKKRNLIMALITSLVAGVGVAVMIDKVDKTYHSANDLKEKLKLPLLGNIPFEKQLHISLYPSSERNISLARIPDFPSESNPGLAVIPAQNYSNHSAQFLEALRVLYTNIQLLSCDRQMRSIIISSAMSGDGKSTVAFHLAQIATAMGQRVLLVDANLRQPVIHSLSHLNNLWGLSNLISTNLPPEEVIRKLPSMSQLSVLTAGPIPPDPTKLLSSEKMKRLMADFHNNFDLVIYDTPPLLGLADASLLAPNTDGILLVVRIDKTDSAKVEQTLDHLKISPMNVLGIVGNGQSSNLNN</sequence>
<accession>A0A1Z4MVV7</accession>
<reference evidence="12 13" key="1">
    <citation type="submission" date="2017-06" db="EMBL/GenBank/DDBJ databases">
        <title>Genome sequencing of cyanobaciteial culture collection at National Institute for Environmental Studies (NIES).</title>
        <authorList>
            <person name="Hirose Y."/>
            <person name="Shimura Y."/>
            <person name="Fujisawa T."/>
            <person name="Nakamura Y."/>
            <person name="Kawachi M."/>
        </authorList>
    </citation>
    <scope>NUCLEOTIDE SEQUENCE [LARGE SCALE GENOMIC DNA]</scope>
    <source>
        <strain evidence="12 13">NIES-37</strain>
    </source>
</reference>
<dbReference type="AlphaFoldDB" id="A0A1Z4MVV7"/>
<name>A0A1Z4MVV7_9CYAN</name>
<evidence type="ECO:0000256" key="2">
    <source>
        <dbReference type="ARBA" id="ARBA00006683"/>
    </source>
</evidence>
<evidence type="ECO:0000313" key="13">
    <source>
        <dbReference type="Proteomes" id="UP000218785"/>
    </source>
</evidence>
<keyword evidence="13" id="KW-1185">Reference proteome</keyword>
<feature type="coiled-coil region" evidence="9">
    <location>
        <begin position="343"/>
        <end position="380"/>
    </location>
</feature>
<dbReference type="GO" id="GO:0004713">
    <property type="term" value="F:protein tyrosine kinase activity"/>
    <property type="evidence" value="ECO:0007669"/>
    <property type="project" value="TreeGrafter"/>
</dbReference>
<dbReference type="SUPFAM" id="SSF52540">
    <property type="entry name" value="P-loop containing nucleoside triphosphate hydrolases"/>
    <property type="match status" value="1"/>
</dbReference>
<dbReference type="InterPro" id="IPR033756">
    <property type="entry name" value="YlxH/NBP35"/>
</dbReference>
<keyword evidence="8 10" id="KW-0472">Membrane</keyword>
<dbReference type="Proteomes" id="UP000218785">
    <property type="component" value="Chromosome"/>
</dbReference>
<keyword evidence="4 10" id="KW-0812">Transmembrane</keyword>
<dbReference type="Gene3D" id="3.40.50.300">
    <property type="entry name" value="P-loop containing nucleotide triphosphate hydrolases"/>
    <property type="match status" value="1"/>
</dbReference>
<feature type="coiled-coil region" evidence="9">
    <location>
        <begin position="175"/>
        <end position="302"/>
    </location>
</feature>
<comment type="subcellular location">
    <subcellularLocation>
        <location evidence="1">Cell membrane</location>
        <topology evidence="1">Multi-pass membrane protein</topology>
    </subcellularLocation>
</comment>
<gene>
    <name evidence="12" type="ORF">NIES37_15290</name>
</gene>
<organism evidence="12 13">
    <name type="scientific">Tolypothrix tenuis PCC 7101</name>
    <dbReference type="NCBI Taxonomy" id="231146"/>
    <lineage>
        <taxon>Bacteria</taxon>
        <taxon>Bacillati</taxon>
        <taxon>Cyanobacteriota</taxon>
        <taxon>Cyanophyceae</taxon>
        <taxon>Nostocales</taxon>
        <taxon>Tolypothrichaceae</taxon>
        <taxon>Tolypothrix</taxon>
    </lineage>
</organism>
<evidence type="ECO:0000256" key="10">
    <source>
        <dbReference type="SAM" id="Phobius"/>
    </source>
</evidence>
<dbReference type="NCBIfam" id="TIGR01007">
    <property type="entry name" value="eps_fam"/>
    <property type="match status" value="1"/>
</dbReference>
<feature type="domain" description="Polysaccharide chain length determinant N-terminal" evidence="11">
    <location>
        <begin position="42"/>
        <end position="131"/>
    </location>
</feature>
<dbReference type="Pfam" id="PF02706">
    <property type="entry name" value="Wzz"/>
    <property type="match status" value="1"/>
</dbReference>
<evidence type="ECO:0000256" key="6">
    <source>
        <dbReference type="ARBA" id="ARBA00022840"/>
    </source>
</evidence>
<dbReference type="CDD" id="cd05387">
    <property type="entry name" value="BY-kinase"/>
    <property type="match status" value="1"/>
</dbReference>
<keyword evidence="5" id="KW-0547">Nucleotide-binding</keyword>
<evidence type="ECO:0000256" key="4">
    <source>
        <dbReference type="ARBA" id="ARBA00022692"/>
    </source>
</evidence>
<comment type="similarity">
    <text evidence="2">Belongs to the CpsC/CapA family.</text>
</comment>
<evidence type="ECO:0000256" key="5">
    <source>
        <dbReference type="ARBA" id="ARBA00022741"/>
    </source>
</evidence>
<protein>
    <recommendedName>
        <fullName evidence="11">Polysaccharide chain length determinant N-terminal domain-containing protein</fullName>
    </recommendedName>
</protein>
<proteinExistence type="inferred from homology"/>
<keyword evidence="9" id="KW-0175">Coiled coil</keyword>
<evidence type="ECO:0000313" key="12">
    <source>
        <dbReference type="EMBL" id="BAY97587.1"/>
    </source>
</evidence>
<evidence type="ECO:0000259" key="11">
    <source>
        <dbReference type="Pfam" id="PF02706"/>
    </source>
</evidence>
<dbReference type="KEGG" id="ttq:NIES37_15290"/>
<keyword evidence="6" id="KW-0067">ATP-binding</keyword>
<evidence type="ECO:0000256" key="1">
    <source>
        <dbReference type="ARBA" id="ARBA00004651"/>
    </source>
</evidence>
<feature type="transmembrane region" description="Helical" evidence="10">
    <location>
        <begin position="51"/>
        <end position="71"/>
    </location>
</feature>
<dbReference type="InterPro" id="IPR003856">
    <property type="entry name" value="LPS_length_determ_N"/>
</dbReference>
<dbReference type="GO" id="GO:0005524">
    <property type="term" value="F:ATP binding"/>
    <property type="evidence" value="ECO:0007669"/>
    <property type="project" value="UniProtKB-KW"/>
</dbReference>